<protein>
    <recommendedName>
        <fullName evidence="3">DUF4435 domain-containing protein</fullName>
    </recommendedName>
</protein>
<keyword evidence="2" id="KW-1185">Reference proteome</keyword>
<sequence>MTLKPKEITSEKLLLVEGKDEVNFFEALLDKAGIEGFEMINVEGKGNFMQHLKMLCLLTGFERVKTLVIIRDADNNPDAAFASVKSALHSIHLHAPNRQNELKEHLGRKVGIFIMPGNFEKGMLEDLCMSSVSDDPVIECIEKFFECVKGKGCIPKNLAKAKAHVFLASRPELVTSIGVAAKKGYWNFTHPSLQSLIHFLREA</sequence>
<gene>
    <name evidence="1" type="ORF">HNR43_002047</name>
</gene>
<reference evidence="1 2" key="1">
    <citation type="submission" date="2020-08" db="EMBL/GenBank/DDBJ databases">
        <title>Genomic Encyclopedia of Type Strains, Phase IV (KMG-IV): sequencing the most valuable type-strain genomes for metagenomic binning, comparative biology and taxonomic classification.</title>
        <authorList>
            <person name="Goeker M."/>
        </authorList>
    </citation>
    <scope>NUCLEOTIDE SEQUENCE [LARGE SCALE GENOMIC DNA]</scope>
    <source>
        <strain evidence="1 2">DSM 19169</strain>
    </source>
</reference>
<organism evidence="1 2">
    <name type="scientific">Anoxybacillus mongoliensis</name>
    <dbReference type="NCBI Taxonomy" id="452565"/>
    <lineage>
        <taxon>Bacteria</taxon>
        <taxon>Bacillati</taxon>
        <taxon>Bacillota</taxon>
        <taxon>Bacilli</taxon>
        <taxon>Bacillales</taxon>
        <taxon>Anoxybacillaceae</taxon>
        <taxon>Anoxybacillus</taxon>
    </lineage>
</organism>
<dbReference type="InterPro" id="IPR024508">
    <property type="entry name" value="DUF3226"/>
</dbReference>
<evidence type="ECO:0008006" key="3">
    <source>
        <dbReference type="Google" id="ProtNLM"/>
    </source>
</evidence>
<proteinExistence type="predicted"/>
<comment type="caution">
    <text evidence="1">The sequence shown here is derived from an EMBL/GenBank/DDBJ whole genome shotgun (WGS) entry which is preliminary data.</text>
</comment>
<dbReference type="SUPFAM" id="SSF160945">
    <property type="entry name" value="PH0156-like"/>
    <property type="match status" value="1"/>
</dbReference>
<evidence type="ECO:0000313" key="2">
    <source>
        <dbReference type="Proteomes" id="UP000583699"/>
    </source>
</evidence>
<dbReference type="RefSeq" id="WP_183243547.1">
    <property type="nucleotide sequence ID" value="NZ_JACHEQ010000010.1"/>
</dbReference>
<dbReference type="EMBL" id="JACHEQ010000010">
    <property type="protein sequence ID" value="MBB5356067.1"/>
    <property type="molecule type" value="Genomic_DNA"/>
</dbReference>
<dbReference type="Pfam" id="PF11536">
    <property type="entry name" value="DUF3226"/>
    <property type="match status" value="1"/>
</dbReference>
<name>A0A7W8JFD8_9BACL</name>
<dbReference type="AlphaFoldDB" id="A0A7W8JFD8"/>
<dbReference type="Proteomes" id="UP000583699">
    <property type="component" value="Unassembled WGS sequence"/>
</dbReference>
<accession>A0A7W8JFD8</accession>
<evidence type="ECO:0000313" key="1">
    <source>
        <dbReference type="EMBL" id="MBB5356067.1"/>
    </source>
</evidence>